<organism evidence="2 3">
    <name type="scientific">Candidatus Roizmanbacteria bacterium CG11_big_fil_rev_8_21_14_0_20_37_16</name>
    <dbReference type="NCBI Taxonomy" id="1974857"/>
    <lineage>
        <taxon>Bacteria</taxon>
        <taxon>Candidatus Roizmaniibacteriota</taxon>
    </lineage>
</organism>
<name>A0A2H0KNN5_9BACT</name>
<protein>
    <submittedName>
        <fullName evidence="2">Methionyl-tRNA formyltransferase</fullName>
    </submittedName>
</protein>
<reference evidence="2 3" key="1">
    <citation type="submission" date="2017-09" db="EMBL/GenBank/DDBJ databases">
        <title>Depth-based differentiation of microbial function through sediment-hosted aquifers and enrichment of novel symbionts in the deep terrestrial subsurface.</title>
        <authorList>
            <person name="Probst A.J."/>
            <person name="Ladd B."/>
            <person name="Jarett J.K."/>
            <person name="Geller-Mcgrath D.E."/>
            <person name="Sieber C.M."/>
            <person name="Emerson J.B."/>
            <person name="Anantharaman K."/>
            <person name="Thomas B.C."/>
            <person name="Malmstrom R."/>
            <person name="Stieglmeier M."/>
            <person name="Klingl A."/>
            <person name="Woyke T."/>
            <person name="Ryan C.M."/>
            <person name="Banfield J.F."/>
        </authorList>
    </citation>
    <scope>NUCLEOTIDE SEQUENCE [LARGE SCALE GENOMIC DNA]</scope>
    <source>
        <strain evidence="2">CG11_big_fil_rev_8_21_14_0_20_37_16</strain>
    </source>
</reference>
<dbReference type="GO" id="GO:0004479">
    <property type="term" value="F:methionyl-tRNA formyltransferase activity"/>
    <property type="evidence" value="ECO:0007669"/>
    <property type="project" value="TreeGrafter"/>
</dbReference>
<keyword evidence="2" id="KW-0808">Transferase</keyword>
<dbReference type="InterPro" id="IPR036477">
    <property type="entry name" value="Formyl_transf_N_sf"/>
</dbReference>
<dbReference type="Proteomes" id="UP000229497">
    <property type="component" value="Unassembled WGS sequence"/>
</dbReference>
<dbReference type="InterPro" id="IPR002376">
    <property type="entry name" value="Formyl_transf_N"/>
</dbReference>
<dbReference type="SUPFAM" id="SSF53328">
    <property type="entry name" value="Formyltransferase"/>
    <property type="match status" value="1"/>
</dbReference>
<feature type="non-terminal residue" evidence="2">
    <location>
        <position position="128"/>
    </location>
</feature>
<gene>
    <name evidence="2" type="ORF">COV87_00285</name>
</gene>
<feature type="domain" description="Formyl transferase N-terminal" evidence="1">
    <location>
        <begin position="5"/>
        <end position="126"/>
    </location>
</feature>
<dbReference type="AlphaFoldDB" id="A0A2H0KNN5"/>
<evidence type="ECO:0000313" key="2">
    <source>
        <dbReference type="EMBL" id="PIQ72004.1"/>
    </source>
</evidence>
<proteinExistence type="predicted"/>
<dbReference type="Gene3D" id="3.40.50.170">
    <property type="entry name" value="Formyl transferase, N-terminal domain"/>
    <property type="match status" value="1"/>
</dbReference>
<sequence>MKKLNIAFFGAPSFAARVLQRIIDDKNLPITVVLVVTQPDRPAGRKQISTSTPVKLLAQKNNIPVFDDSSLTTNDQRLQDVDIALLYAYGAIIPSDILKIPRWGFWNIHPSLLPKYRGASPIAYSLLM</sequence>
<dbReference type="PANTHER" id="PTHR11138:SF5">
    <property type="entry name" value="METHIONYL-TRNA FORMYLTRANSFERASE, MITOCHONDRIAL"/>
    <property type="match status" value="1"/>
</dbReference>
<accession>A0A2H0KNN5</accession>
<dbReference type="EMBL" id="PCVK01000010">
    <property type="protein sequence ID" value="PIQ72004.1"/>
    <property type="molecule type" value="Genomic_DNA"/>
</dbReference>
<dbReference type="Pfam" id="PF00551">
    <property type="entry name" value="Formyl_trans_N"/>
    <property type="match status" value="1"/>
</dbReference>
<evidence type="ECO:0000259" key="1">
    <source>
        <dbReference type="Pfam" id="PF00551"/>
    </source>
</evidence>
<comment type="caution">
    <text evidence="2">The sequence shown here is derived from an EMBL/GenBank/DDBJ whole genome shotgun (WGS) entry which is preliminary data.</text>
</comment>
<dbReference type="GO" id="GO:0005829">
    <property type="term" value="C:cytosol"/>
    <property type="evidence" value="ECO:0007669"/>
    <property type="project" value="TreeGrafter"/>
</dbReference>
<dbReference type="PANTHER" id="PTHR11138">
    <property type="entry name" value="METHIONYL-TRNA FORMYLTRANSFERASE"/>
    <property type="match status" value="1"/>
</dbReference>
<evidence type="ECO:0000313" key="3">
    <source>
        <dbReference type="Proteomes" id="UP000229497"/>
    </source>
</evidence>